<sequence>MANITILLRHLGSLISESDYTNYRIDGILLRENATYNDLVNGISTQQGINCSRKRMEIRYMMEGNVTPMEIQNEMGMSLFMELKRRQSNCGLYPLCITTEEQNFGCNNNGEISFDQDTSMVEVGGDVGTVSAAALVDNRSVHALWIVIRIMLFVIVATK</sequence>
<gene>
    <name evidence="1" type="ORF">H5410_055980</name>
</gene>
<protein>
    <submittedName>
        <fullName evidence="1">Uncharacterized protein</fullName>
    </submittedName>
</protein>
<evidence type="ECO:0000313" key="2">
    <source>
        <dbReference type="Proteomes" id="UP000824120"/>
    </source>
</evidence>
<accession>A0A9J5WLU1</accession>
<organism evidence="1 2">
    <name type="scientific">Solanum commersonii</name>
    <name type="common">Commerson's wild potato</name>
    <name type="synonym">Commerson's nightshade</name>
    <dbReference type="NCBI Taxonomy" id="4109"/>
    <lineage>
        <taxon>Eukaryota</taxon>
        <taxon>Viridiplantae</taxon>
        <taxon>Streptophyta</taxon>
        <taxon>Embryophyta</taxon>
        <taxon>Tracheophyta</taxon>
        <taxon>Spermatophyta</taxon>
        <taxon>Magnoliopsida</taxon>
        <taxon>eudicotyledons</taxon>
        <taxon>Gunneridae</taxon>
        <taxon>Pentapetalae</taxon>
        <taxon>asterids</taxon>
        <taxon>lamiids</taxon>
        <taxon>Solanales</taxon>
        <taxon>Solanaceae</taxon>
        <taxon>Solanoideae</taxon>
        <taxon>Solaneae</taxon>
        <taxon>Solanum</taxon>
    </lineage>
</organism>
<proteinExistence type="predicted"/>
<dbReference type="EMBL" id="JACXVP010000011">
    <property type="protein sequence ID" value="KAG5575846.1"/>
    <property type="molecule type" value="Genomic_DNA"/>
</dbReference>
<dbReference type="AlphaFoldDB" id="A0A9J5WLU1"/>
<evidence type="ECO:0000313" key="1">
    <source>
        <dbReference type="EMBL" id="KAG5575846.1"/>
    </source>
</evidence>
<name>A0A9J5WLU1_SOLCO</name>
<keyword evidence="2" id="KW-1185">Reference proteome</keyword>
<dbReference type="OrthoDB" id="1211624at2759"/>
<comment type="caution">
    <text evidence="1">The sequence shown here is derived from an EMBL/GenBank/DDBJ whole genome shotgun (WGS) entry which is preliminary data.</text>
</comment>
<reference evidence="1 2" key="1">
    <citation type="submission" date="2020-09" db="EMBL/GenBank/DDBJ databases">
        <title>De no assembly of potato wild relative species, Solanum commersonii.</title>
        <authorList>
            <person name="Cho K."/>
        </authorList>
    </citation>
    <scope>NUCLEOTIDE SEQUENCE [LARGE SCALE GENOMIC DNA]</scope>
    <source>
        <strain evidence="1">LZ3.2</strain>
        <tissue evidence="1">Leaf</tissue>
    </source>
</reference>
<dbReference type="Proteomes" id="UP000824120">
    <property type="component" value="Chromosome 11"/>
</dbReference>